<dbReference type="Proteomes" id="UP000295636">
    <property type="component" value="Unassembled WGS sequence"/>
</dbReference>
<dbReference type="Pfam" id="PF11155">
    <property type="entry name" value="DUF2935"/>
    <property type="match status" value="1"/>
</dbReference>
<organism evidence="1 2">
    <name type="scientific">Paenibacillus piri</name>
    <dbReference type="NCBI Taxonomy" id="2547395"/>
    <lineage>
        <taxon>Bacteria</taxon>
        <taxon>Bacillati</taxon>
        <taxon>Bacillota</taxon>
        <taxon>Bacilli</taxon>
        <taxon>Bacillales</taxon>
        <taxon>Paenibacillaceae</taxon>
        <taxon>Paenibacillus</taxon>
    </lineage>
</organism>
<gene>
    <name evidence="1" type="ORF">E1757_03175</name>
</gene>
<keyword evidence="2" id="KW-1185">Reference proteome</keyword>
<accession>A0A4R5KYI1</accession>
<dbReference type="Gene3D" id="1.20.1260.120">
    <property type="entry name" value="Protein of unknown function DUF2935"/>
    <property type="match status" value="1"/>
</dbReference>
<reference evidence="1 2" key="1">
    <citation type="submission" date="2019-03" db="EMBL/GenBank/DDBJ databases">
        <title>This is whole genome sequence of Paenibacillus sp MS74 strain.</title>
        <authorList>
            <person name="Trinh H.N."/>
        </authorList>
    </citation>
    <scope>NUCLEOTIDE SEQUENCE [LARGE SCALE GENOMIC DNA]</scope>
    <source>
        <strain evidence="1 2">MS74</strain>
    </source>
</reference>
<dbReference type="SUPFAM" id="SSF158430">
    <property type="entry name" value="Bacillus cereus metalloprotein-like"/>
    <property type="match status" value="1"/>
</dbReference>
<protein>
    <submittedName>
        <fullName evidence="1">DUF2935 domain-containing protein</fullName>
    </submittedName>
</protein>
<sequence length="142" mass="16709">MQFYYDHKMPLRILDEGEFWKLQESEHTEVIRALVPNLEKPFADVLQEWEQAFARMHGNFVQYIEAVVRSGDQVGDELKQRIMELVRLSDKQSQQFILLLNQLATESEPIRTNPTVITVLNHIRRESEYFIGISEAFLSHGF</sequence>
<evidence type="ECO:0000313" key="2">
    <source>
        <dbReference type="Proteomes" id="UP000295636"/>
    </source>
</evidence>
<evidence type="ECO:0000313" key="1">
    <source>
        <dbReference type="EMBL" id="TDG00643.1"/>
    </source>
</evidence>
<dbReference type="AlphaFoldDB" id="A0A4R5KYI1"/>
<proteinExistence type="predicted"/>
<comment type="caution">
    <text evidence="1">The sequence shown here is derived from an EMBL/GenBank/DDBJ whole genome shotgun (WGS) entry which is preliminary data.</text>
</comment>
<dbReference type="OrthoDB" id="2734401at2"/>
<name>A0A4R5KYI1_9BACL</name>
<dbReference type="InterPro" id="IPR021328">
    <property type="entry name" value="CotB-like"/>
</dbReference>
<dbReference type="RefSeq" id="WP_133225354.1">
    <property type="nucleotide sequence ID" value="NZ_SMRT01000001.1"/>
</dbReference>
<dbReference type="EMBL" id="SMRT01000001">
    <property type="protein sequence ID" value="TDG00643.1"/>
    <property type="molecule type" value="Genomic_DNA"/>
</dbReference>